<proteinExistence type="predicted"/>
<protein>
    <submittedName>
        <fullName evidence="1">Uncharacterized protein</fullName>
    </submittedName>
</protein>
<name>A0A8S1R349_9CILI</name>
<keyword evidence="2" id="KW-1185">Reference proteome</keyword>
<comment type="caution">
    <text evidence="1">The sequence shown here is derived from an EMBL/GenBank/DDBJ whole genome shotgun (WGS) entry which is preliminary data.</text>
</comment>
<dbReference type="Proteomes" id="UP000692954">
    <property type="component" value="Unassembled WGS sequence"/>
</dbReference>
<evidence type="ECO:0000313" key="2">
    <source>
        <dbReference type="Proteomes" id="UP000692954"/>
    </source>
</evidence>
<gene>
    <name evidence="1" type="ORF">PSON_ATCC_30995.1.T1380140</name>
</gene>
<dbReference type="EMBL" id="CAJJDN010000138">
    <property type="protein sequence ID" value="CAD8122466.1"/>
    <property type="molecule type" value="Genomic_DNA"/>
</dbReference>
<reference evidence="1" key="1">
    <citation type="submission" date="2021-01" db="EMBL/GenBank/DDBJ databases">
        <authorList>
            <consortium name="Genoscope - CEA"/>
            <person name="William W."/>
        </authorList>
    </citation>
    <scope>NUCLEOTIDE SEQUENCE</scope>
</reference>
<organism evidence="1 2">
    <name type="scientific">Paramecium sonneborni</name>
    <dbReference type="NCBI Taxonomy" id="65129"/>
    <lineage>
        <taxon>Eukaryota</taxon>
        <taxon>Sar</taxon>
        <taxon>Alveolata</taxon>
        <taxon>Ciliophora</taxon>
        <taxon>Intramacronucleata</taxon>
        <taxon>Oligohymenophorea</taxon>
        <taxon>Peniculida</taxon>
        <taxon>Parameciidae</taxon>
        <taxon>Paramecium</taxon>
    </lineage>
</organism>
<dbReference type="AlphaFoldDB" id="A0A8S1R349"/>
<accession>A0A8S1R349</accession>
<evidence type="ECO:0000313" key="1">
    <source>
        <dbReference type="EMBL" id="CAD8122466.1"/>
    </source>
</evidence>
<sequence>MKLKNIKQKKRFQELQRLLGLNIDLGRLSAKNTQDLTIFKNQQKLQSKMLVQVKKQIKIEIEQEFTKSVGIIKNEYHKSLDQYKFQYEQQLSAKVDKIENFLTQFKKYREKQKSQINQIVDELLDLYDIIISQGKVIDKNETGGYNGGLNHLAFLNKINLICQIKLSIKSINLFYSQQSLFHFLDTNSVTTIEKTNKTATKQLRQSSSQIILEIDYNQLDSINFMSIDLVL</sequence>